<dbReference type="CDD" id="cd03892">
    <property type="entry name" value="M20_peptT"/>
    <property type="match status" value="1"/>
</dbReference>
<dbReference type="GO" id="GO:0043171">
    <property type="term" value="P:peptide catabolic process"/>
    <property type="evidence" value="ECO:0007669"/>
    <property type="project" value="UniProtKB-UniRule"/>
</dbReference>
<dbReference type="GO" id="GO:0006508">
    <property type="term" value="P:proteolysis"/>
    <property type="evidence" value="ECO:0007669"/>
    <property type="project" value="UniProtKB-UniRule"/>
</dbReference>
<comment type="similarity">
    <text evidence="2 9">Belongs to the peptidase M20B family.</text>
</comment>
<dbReference type="InterPro" id="IPR011650">
    <property type="entry name" value="Peptidase_M20_dimer"/>
</dbReference>
<feature type="binding site" evidence="9 11">
    <location>
        <position position="177"/>
    </location>
    <ligand>
        <name>Zn(2+)</name>
        <dbReference type="ChEBI" id="CHEBI:29105"/>
        <label>2</label>
    </ligand>
</feature>
<dbReference type="GO" id="GO:0045148">
    <property type="term" value="F:tripeptide aminopeptidase activity"/>
    <property type="evidence" value="ECO:0007669"/>
    <property type="project" value="UniProtKB-UniRule"/>
</dbReference>
<dbReference type="GO" id="GO:0005829">
    <property type="term" value="C:cytosol"/>
    <property type="evidence" value="ECO:0007669"/>
    <property type="project" value="TreeGrafter"/>
</dbReference>
<dbReference type="Pfam" id="PF01546">
    <property type="entry name" value="Peptidase_M20"/>
    <property type="match status" value="1"/>
</dbReference>
<evidence type="ECO:0000256" key="11">
    <source>
        <dbReference type="PIRSR" id="PIRSR037215-2"/>
    </source>
</evidence>
<dbReference type="PANTHER" id="PTHR42994:SF1">
    <property type="entry name" value="PEPTIDASE T"/>
    <property type="match status" value="1"/>
</dbReference>
<evidence type="ECO:0000256" key="9">
    <source>
        <dbReference type="HAMAP-Rule" id="MF_00550"/>
    </source>
</evidence>
<dbReference type="Gene3D" id="3.40.630.10">
    <property type="entry name" value="Zn peptidases"/>
    <property type="match status" value="1"/>
</dbReference>
<keyword evidence="4 9" id="KW-0645">Protease</keyword>
<dbReference type="SUPFAM" id="SSF55031">
    <property type="entry name" value="Bacterial exopeptidase dimerisation domain"/>
    <property type="match status" value="1"/>
</dbReference>
<dbReference type="NCBIfam" id="NF009920">
    <property type="entry name" value="PRK13381.1"/>
    <property type="match status" value="1"/>
</dbReference>
<keyword evidence="7 9" id="KW-0862">Zinc</keyword>
<sequence>MISDVTNRFLTYISYDTQSKEGAEEMPSTRSQLALAEKLAEELTQMGASQVRMDAYGYVYAKIPSNTNRDIPALGFIAHMDTAPALSGKDVKPQIIHNYDGGVICLNAEESVFLSPEDFPELADYKGQTLITTDGTTLLGADDKAGVAEIMTMAAWLLAHPEKEHGDICIAFTPDEEVGRGADRFDVKGFGAAGAYTVDGGALGELEYENFNAAAARLSIQGASIHPGSAKGKMKNSLLIGMEFQSLLPVFENPMYTEGYEGFYHLDHMEGDVERAELEYIIRDHDRAKFEKKKEFFLQAAAFINQKYGEGTATPHIRDSYYNMREIMESHFYLVEQAKAAMEELGIAPKISPIRGGTDGARLSFMGLPCPNLCTGGHNAHGKYEYVVVEAMEKTVELLIRLAAG</sequence>
<dbReference type="AlphaFoldDB" id="A0A9D2SHD9"/>
<feature type="active site" description="Proton acceptor" evidence="9 10">
    <location>
        <position position="176"/>
    </location>
</feature>
<evidence type="ECO:0000256" key="6">
    <source>
        <dbReference type="ARBA" id="ARBA00022801"/>
    </source>
</evidence>
<dbReference type="Gene3D" id="3.30.70.360">
    <property type="match status" value="1"/>
</dbReference>
<reference evidence="13" key="2">
    <citation type="submission" date="2021-04" db="EMBL/GenBank/DDBJ databases">
        <authorList>
            <person name="Gilroy R."/>
        </authorList>
    </citation>
    <scope>NUCLEOTIDE SEQUENCE</scope>
    <source>
        <strain evidence="13">CHK180-15479</strain>
    </source>
</reference>
<dbReference type="NCBIfam" id="TIGR01882">
    <property type="entry name" value="peptidase-T"/>
    <property type="match status" value="1"/>
</dbReference>
<evidence type="ECO:0000259" key="12">
    <source>
        <dbReference type="Pfam" id="PF07687"/>
    </source>
</evidence>
<evidence type="ECO:0000256" key="3">
    <source>
        <dbReference type="ARBA" id="ARBA00022438"/>
    </source>
</evidence>
<dbReference type="EC" id="3.4.11.4" evidence="9"/>
<evidence type="ECO:0000256" key="5">
    <source>
        <dbReference type="ARBA" id="ARBA00022723"/>
    </source>
</evidence>
<keyword evidence="3 9" id="KW-0031">Aminopeptidase</keyword>
<name>A0A9D2SHD9_9FIRM</name>
<dbReference type="InterPro" id="IPR001261">
    <property type="entry name" value="ArgE/DapE_CS"/>
</dbReference>
<dbReference type="Proteomes" id="UP000823910">
    <property type="component" value="Unassembled WGS sequence"/>
</dbReference>
<comment type="function">
    <text evidence="9">Cleaves the N-terminal amino acid of tripeptides.</text>
</comment>
<dbReference type="SUPFAM" id="SSF53187">
    <property type="entry name" value="Zn-dependent exopeptidases"/>
    <property type="match status" value="1"/>
</dbReference>
<accession>A0A9D2SHD9</accession>
<comment type="subcellular location">
    <subcellularLocation>
        <location evidence="9">Cytoplasm</location>
    </subcellularLocation>
</comment>
<dbReference type="InterPro" id="IPR010161">
    <property type="entry name" value="Peptidase_M20B"/>
</dbReference>
<evidence type="ECO:0000256" key="7">
    <source>
        <dbReference type="ARBA" id="ARBA00022833"/>
    </source>
</evidence>
<feature type="active site" evidence="9 10">
    <location>
        <position position="81"/>
    </location>
</feature>
<feature type="binding site" evidence="9 11">
    <location>
        <position position="79"/>
    </location>
    <ligand>
        <name>Zn(2+)</name>
        <dbReference type="ChEBI" id="CHEBI:29105"/>
        <label>1</label>
    </ligand>
</feature>
<dbReference type="HAMAP" id="MF_00550">
    <property type="entry name" value="Aminopeptidase_M20"/>
    <property type="match status" value="1"/>
</dbReference>
<reference evidence="13" key="1">
    <citation type="journal article" date="2021" name="PeerJ">
        <title>Extensive microbial diversity within the chicken gut microbiome revealed by metagenomics and culture.</title>
        <authorList>
            <person name="Gilroy R."/>
            <person name="Ravi A."/>
            <person name="Getino M."/>
            <person name="Pursley I."/>
            <person name="Horton D.L."/>
            <person name="Alikhan N.F."/>
            <person name="Baker D."/>
            <person name="Gharbi K."/>
            <person name="Hall N."/>
            <person name="Watson M."/>
            <person name="Adriaenssens E.M."/>
            <person name="Foster-Nyarko E."/>
            <person name="Jarju S."/>
            <person name="Secka A."/>
            <person name="Antonio M."/>
            <person name="Oren A."/>
            <person name="Chaudhuri R.R."/>
            <person name="La Ragione R."/>
            <person name="Hildebrand F."/>
            <person name="Pallen M.J."/>
        </authorList>
    </citation>
    <scope>NUCLEOTIDE SEQUENCE</scope>
    <source>
        <strain evidence="13">CHK180-15479</strain>
    </source>
</reference>
<keyword evidence="8 9" id="KW-0482">Metalloprotease</keyword>
<keyword evidence="5 9" id="KW-0479">Metal-binding</keyword>
<evidence type="ECO:0000256" key="10">
    <source>
        <dbReference type="PIRSR" id="PIRSR037215-1"/>
    </source>
</evidence>
<comment type="caution">
    <text evidence="13">The sequence shown here is derived from an EMBL/GenBank/DDBJ whole genome shotgun (WGS) entry which is preliminary data.</text>
</comment>
<evidence type="ECO:0000256" key="2">
    <source>
        <dbReference type="ARBA" id="ARBA00009692"/>
    </source>
</evidence>
<comment type="cofactor">
    <cofactor evidence="9 11">
        <name>Zn(2+)</name>
        <dbReference type="ChEBI" id="CHEBI:29105"/>
    </cofactor>
    <text evidence="9 11">Binds 2 Zn(2+) ions per subunit.</text>
</comment>
<dbReference type="PROSITE" id="PS00759">
    <property type="entry name" value="ARGE_DAPE_CPG2_2"/>
    <property type="match status" value="1"/>
</dbReference>
<keyword evidence="9" id="KW-0963">Cytoplasm</keyword>
<organism evidence="13 14">
    <name type="scientific">Candidatus Enterocloster excrementipullorum</name>
    <dbReference type="NCBI Taxonomy" id="2838559"/>
    <lineage>
        <taxon>Bacteria</taxon>
        <taxon>Bacillati</taxon>
        <taxon>Bacillota</taxon>
        <taxon>Clostridia</taxon>
        <taxon>Lachnospirales</taxon>
        <taxon>Lachnospiraceae</taxon>
        <taxon>Enterocloster</taxon>
    </lineage>
</organism>
<gene>
    <name evidence="9 13" type="primary">pepT</name>
    <name evidence="13" type="ORF">H9704_09000</name>
</gene>
<evidence type="ECO:0000256" key="8">
    <source>
        <dbReference type="ARBA" id="ARBA00023049"/>
    </source>
</evidence>
<dbReference type="GO" id="GO:0008270">
    <property type="term" value="F:zinc ion binding"/>
    <property type="evidence" value="ECO:0007669"/>
    <property type="project" value="UniProtKB-UniRule"/>
</dbReference>
<protein>
    <recommendedName>
        <fullName evidence="9">Peptidase T</fullName>
        <ecNumber evidence="9">3.4.11.4</ecNumber>
    </recommendedName>
    <alternativeName>
        <fullName evidence="9">Aminotripeptidase</fullName>
        <shortName evidence="9">Tripeptidase</shortName>
    </alternativeName>
    <alternativeName>
        <fullName evidence="9">Tripeptide aminopeptidase</fullName>
    </alternativeName>
</protein>
<feature type="binding site" evidence="9 11">
    <location>
        <position position="142"/>
    </location>
    <ligand>
        <name>Zn(2+)</name>
        <dbReference type="ChEBI" id="CHEBI:29105"/>
        <label>1</label>
    </ligand>
</feature>
<dbReference type="InterPro" id="IPR002933">
    <property type="entry name" value="Peptidase_M20"/>
</dbReference>
<evidence type="ECO:0000256" key="4">
    <source>
        <dbReference type="ARBA" id="ARBA00022670"/>
    </source>
</evidence>
<dbReference type="PROSITE" id="PS00758">
    <property type="entry name" value="ARGE_DAPE_CPG2_1"/>
    <property type="match status" value="1"/>
</dbReference>
<evidence type="ECO:0000313" key="13">
    <source>
        <dbReference type="EMBL" id="HJC06275.1"/>
    </source>
</evidence>
<dbReference type="EMBL" id="DWWT01000042">
    <property type="protein sequence ID" value="HJC06275.1"/>
    <property type="molecule type" value="Genomic_DNA"/>
</dbReference>
<keyword evidence="6 9" id="KW-0378">Hydrolase</keyword>
<feature type="binding site" evidence="9 11">
    <location>
        <position position="381"/>
    </location>
    <ligand>
        <name>Zn(2+)</name>
        <dbReference type="ChEBI" id="CHEBI:29105"/>
        <label>2</label>
    </ligand>
</feature>
<evidence type="ECO:0000313" key="14">
    <source>
        <dbReference type="Proteomes" id="UP000823910"/>
    </source>
</evidence>
<dbReference type="InterPro" id="IPR036264">
    <property type="entry name" value="Bact_exopeptidase_dim_dom"/>
</dbReference>
<dbReference type="NCBIfam" id="NF003976">
    <property type="entry name" value="PRK05469.1"/>
    <property type="match status" value="1"/>
</dbReference>
<feature type="binding site" evidence="9 11">
    <location>
        <position position="199"/>
    </location>
    <ligand>
        <name>Zn(2+)</name>
        <dbReference type="ChEBI" id="CHEBI:29105"/>
        <label>1</label>
    </ligand>
</feature>
<proteinExistence type="inferred from homology"/>
<evidence type="ECO:0000256" key="1">
    <source>
        <dbReference type="ARBA" id="ARBA00000870"/>
    </source>
</evidence>
<dbReference type="Pfam" id="PF07687">
    <property type="entry name" value="M20_dimer"/>
    <property type="match status" value="1"/>
</dbReference>
<feature type="binding site" evidence="9 11">
    <location>
        <position position="142"/>
    </location>
    <ligand>
        <name>Zn(2+)</name>
        <dbReference type="ChEBI" id="CHEBI:29105"/>
        <label>2</label>
    </ligand>
</feature>
<dbReference type="PIRSF" id="PIRSF037215">
    <property type="entry name" value="Peptidase_M20B"/>
    <property type="match status" value="1"/>
</dbReference>
<comment type="catalytic activity">
    <reaction evidence="1 9">
        <text>Release of the N-terminal residue from a tripeptide.</text>
        <dbReference type="EC" id="3.4.11.4"/>
    </reaction>
</comment>
<dbReference type="GO" id="GO:0008237">
    <property type="term" value="F:metallopeptidase activity"/>
    <property type="evidence" value="ECO:0007669"/>
    <property type="project" value="UniProtKB-KW"/>
</dbReference>
<feature type="domain" description="Peptidase M20 dimerisation" evidence="12">
    <location>
        <begin position="208"/>
        <end position="311"/>
    </location>
</feature>
<dbReference type="PANTHER" id="PTHR42994">
    <property type="entry name" value="PEPTIDASE T"/>
    <property type="match status" value="1"/>
</dbReference>